<evidence type="ECO:0000259" key="6">
    <source>
        <dbReference type="PROSITE" id="PS51198"/>
    </source>
</evidence>
<dbReference type="EMBL" id="CM001441">
    <property type="protein sequence ID" value="EHQ89197.1"/>
    <property type="molecule type" value="Genomic_DNA"/>
</dbReference>
<evidence type="ECO:0000256" key="1">
    <source>
        <dbReference type="ARBA" id="ARBA00022741"/>
    </source>
</evidence>
<dbReference type="InterPro" id="IPR027417">
    <property type="entry name" value="P-loop_NTPase"/>
</dbReference>
<keyword evidence="3 5" id="KW-0347">Helicase</keyword>
<dbReference type="GO" id="GO:0043138">
    <property type="term" value="F:3'-5' DNA helicase activity"/>
    <property type="evidence" value="ECO:0007669"/>
    <property type="project" value="TreeGrafter"/>
</dbReference>
<protein>
    <submittedName>
        <fullName evidence="7">DNA/RNA helicase, superfamily I</fullName>
    </submittedName>
</protein>
<dbReference type="Proteomes" id="UP000005104">
    <property type="component" value="Chromosome"/>
</dbReference>
<dbReference type="InterPro" id="IPR000212">
    <property type="entry name" value="DNA_helicase_UvrD/REP"/>
</dbReference>
<evidence type="ECO:0000256" key="2">
    <source>
        <dbReference type="ARBA" id="ARBA00022801"/>
    </source>
</evidence>
<dbReference type="InterPro" id="IPR027785">
    <property type="entry name" value="UvrD-like_helicase_C"/>
</dbReference>
<keyword evidence="1 5" id="KW-0547">Nucleotide-binding</keyword>
<dbReference type="Gene3D" id="3.40.50.300">
    <property type="entry name" value="P-loop containing nucleotide triphosphate hydrolases"/>
    <property type="match status" value="2"/>
</dbReference>
<evidence type="ECO:0000256" key="4">
    <source>
        <dbReference type="ARBA" id="ARBA00022840"/>
    </source>
</evidence>
<evidence type="ECO:0000256" key="5">
    <source>
        <dbReference type="PROSITE-ProRule" id="PRU00560"/>
    </source>
</evidence>
<name>H5XUA1_9FIRM</name>
<keyword evidence="2 5" id="KW-0378">Hydrolase</keyword>
<dbReference type="OrthoDB" id="9787585at2"/>
<dbReference type="RefSeq" id="WP_007782619.1">
    <property type="nucleotide sequence ID" value="NZ_CM001441.1"/>
</dbReference>
<dbReference type="Pfam" id="PF00580">
    <property type="entry name" value="UvrD-helicase"/>
    <property type="match status" value="1"/>
</dbReference>
<organism evidence="7 8">
    <name type="scientific">Desulfosporosinus youngiae DSM 17734</name>
    <dbReference type="NCBI Taxonomy" id="768710"/>
    <lineage>
        <taxon>Bacteria</taxon>
        <taxon>Bacillati</taxon>
        <taxon>Bacillota</taxon>
        <taxon>Clostridia</taxon>
        <taxon>Eubacteriales</taxon>
        <taxon>Desulfitobacteriaceae</taxon>
        <taxon>Desulfosporosinus</taxon>
    </lineage>
</organism>
<dbReference type="Pfam" id="PF13538">
    <property type="entry name" value="UvrD_C_2"/>
    <property type="match status" value="1"/>
</dbReference>
<keyword evidence="4 5" id="KW-0067">ATP-binding</keyword>
<dbReference type="InterPro" id="IPR014016">
    <property type="entry name" value="UvrD-like_ATP-bd"/>
</dbReference>
<evidence type="ECO:0000256" key="3">
    <source>
        <dbReference type="ARBA" id="ARBA00022806"/>
    </source>
</evidence>
<gene>
    <name evidence="7" type="ORF">DesyoDRAFT_2105</name>
</gene>
<evidence type="ECO:0000313" key="8">
    <source>
        <dbReference type="Proteomes" id="UP000005104"/>
    </source>
</evidence>
<dbReference type="HOGENOM" id="CLU_010312_4_0_9"/>
<dbReference type="AlphaFoldDB" id="H5XUA1"/>
<sequence length="742" mass="86290">MDSKQKSHQEEMEYLKKTLAFINHEIEKEECSLAEKKSDLIAARKEMYENTVHVSTDFESLIDVNLYLSQVHNQISTFNPLHLKKLNKMKNSPYFGRFDFIEQGYSEKERIYIGLHNLMDKNTGEAYVYDWRAPISSVFYRFEPGKATYDTPTGISQGDVSLKRQYLIRNSELKYYFDCSVRITDDILQEVLSRNTSAKMKHIIETIQKEQDVIIRDKDHELLIVQGVAGGGKTSIALHRIAFLLYEGLDSKLQSNDVIIISPNTVFSRYISSVLPELGEENVRQCIFDELVFDAFKGRFGEETRDMQLETLIHSRTKTGGDLRHQSIAFKGSKIFKQILDRLLWYYAHRIIVFDDIYYNGEILATRQELKTRFLNNEMGIPMAKQLKRIESKLLETFHPLQKKRLQRLEKIVENHKEHELEIKSFSRLLAIKQAKAFRERIQKFMLVDYGQLYELLFNSPGLLVKLAHGLELPENIEEIVSSTRQNLRSGQVHYEDYTPLLYLKLKIEGNDLFSEIKHVVIDEAQDYFPLQYEVFKLLYKNAAYTVLGDIHQTMEKTMDRSVYDDICEIFNKPKSAKLSLDKGYRSTYEINTFTQKLLSEGGKQNYCSIERHGEEPLVLYQETRESMDKAIIEEIAKYTEQGYESIAVICKTQAEAEKVYCRLQKSVQITQIKPQGGEVIKGAVVIPSYMAKGLEFDVVIVYDVNKENYASDFDKKLLYIACTRALHRLIIYYQGARSPLI</sequence>
<dbReference type="GO" id="GO:0005524">
    <property type="term" value="F:ATP binding"/>
    <property type="evidence" value="ECO:0007669"/>
    <property type="project" value="UniProtKB-UniRule"/>
</dbReference>
<accession>H5XUA1</accession>
<dbReference type="PANTHER" id="PTHR11070">
    <property type="entry name" value="UVRD / RECB / PCRA DNA HELICASE FAMILY MEMBER"/>
    <property type="match status" value="1"/>
</dbReference>
<dbReference type="GO" id="GO:0003677">
    <property type="term" value="F:DNA binding"/>
    <property type="evidence" value="ECO:0007669"/>
    <property type="project" value="InterPro"/>
</dbReference>
<dbReference type="PANTHER" id="PTHR11070:SF17">
    <property type="entry name" value="DNA HELICASE IV"/>
    <property type="match status" value="1"/>
</dbReference>
<feature type="domain" description="UvrD-like helicase ATP-binding" evidence="6">
    <location>
        <begin position="206"/>
        <end position="588"/>
    </location>
</feature>
<dbReference type="STRING" id="768710.DesyoDRAFT_2105"/>
<dbReference type="GO" id="GO:0016787">
    <property type="term" value="F:hydrolase activity"/>
    <property type="evidence" value="ECO:0007669"/>
    <property type="project" value="UniProtKB-UniRule"/>
</dbReference>
<dbReference type="eggNOG" id="COG3973">
    <property type="taxonomic scope" value="Bacteria"/>
</dbReference>
<dbReference type="GO" id="GO:0000725">
    <property type="term" value="P:recombinational repair"/>
    <property type="evidence" value="ECO:0007669"/>
    <property type="project" value="TreeGrafter"/>
</dbReference>
<proteinExistence type="predicted"/>
<reference evidence="7 8" key="1">
    <citation type="submission" date="2011-11" db="EMBL/GenBank/DDBJ databases">
        <title>The Noncontiguous Finished genome of Desulfosporosinus youngiae DSM 17734.</title>
        <authorList>
            <consortium name="US DOE Joint Genome Institute (JGI-PGF)"/>
            <person name="Lucas S."/>
            <person name="Han J."/>
            <person name="Lapidus A."/>
            <person name="Cheng J.-F."/>
            <person name="Goodwin L."/>
            <person name="Pitluck S."/>
            <person name="Peters L."/>
            <person name="Ovchinnikova G."/>
            <person name="Lu M."/>
            <person name="Land M.L."/>
            <person name="Hauser L."/>
            <person name="Pester M."/>
            <person name="Spring S."/>
            <person name="Ollivier B."/>
            <person name="Rattei T."/>
            <person name="Klenk H.-P."/>
            <person name="Wagner M."/>
            <person name="Loy A."/>
            <person name="Woyke T.J."/>
        </authorList>
    </citation>
    <scope>NUCLEOTIDE SEQUENCE [LARGE SCALE GENOMIC DNA]</scope>
    <source>
        <strain evidence="7 8">DSM 17734</strain>
    </source>
</reference>
<keyword evidence="8" id="KW-1185">Reference proteome</keyword>
<dbReference type="GO" id="GO:0005829">
    <property type="term" value="C:cytosol"/>
    <property type="evidence" value="ECO:0007669"/>
    <property type="project" value="TreeGrafter"/>
</dbReference>
<feature type="binding site" evidence="5">
    <location>
        <begin position="227"/>
        <end position="234"/>
    </location>
    <ligand>
        <name>ATP</name>
        <dbReference type="ChEBI" id="CHEBI:30616"/>
    </ligand>
</feature>
<dbReference type="SUPFAM" id="SSF52540">
    <property type="entry name" value="P-loop containing nucleoside triphosphate hydrolases"/>
    <property type="match status" value="1"/>
</dbReference>
<dbReference type="PROSITE" id="PS51198">
    <property type="entry name" value="UVRD_HELICASE_ATP_BIND"/>
    <property type="match status" value="1"/>
</dbReference>
<evidence type="ECO:0000313" key="7">
    <source>
        <dbReference type="EMBL" id="EHQ89197.1"/>
    </source>
</evidence>